<evidence type="ECO:0000313" key="1">
    <source>
        <dbReference type="EMBL" id="AAS69961.1"/>
    </source>
</evidence>
<keyword evidence="1" id="KW-0449">Lipoprotein</keyword>
<sequence length="212" mass="24803">MLSCKTRKPMSTSTISFYGFLIFLLSGCSPIKAELPYFSPNLECSKEEIPLFIQPAQDVETGNRLEMIYCSKTETISEKKIELSLVFQDERHPSIWKDKVYRIYRGFKYGRHKDIETLLLEFSKKGELLNIHLKNVYSGEQRFAADPVHHFDSILKSEQIMRDEGKPVLFINTWNHMFSETNMNPELSEKKLNSIELRTGSREKLDSFYLEK</sequence>
<protein>
    <submittedName>
        <fullName evidence="1">Putative lipoprotein</fullName>
    </submittedName>
</protein>
<gene>
    <name evidence="1" type="ordered locus">LIC_11360</name>
</gene>
<dbReference type="EMBL" id="AE016823">
    <property type="protein sequence ID" value="AAS69961.1"/>
    <property type="molecule type" value="Genomic_DNA"/>
</dbReference>
<evidence type="ECO:0000313" key="2">
    <source>
        <dbReference type="Proteomes" id="UP000007037"/>
    </source>
</evidence>
<accession>Q72SL9</accession>
<dbReference type="AlphaFoldDB" id="Q72SL9"/>
<dbReference type="Proteomes" id="UP000007037">
    <property type="component" value="Chromosome I"/>
</dbReference>
<dbReference type="NCBIfam" id="NF047489">
    <property type="entry name" value="adhesinLsa23"/>
    <property type="match status" value="1"/>
</dbReference>
<name>Q72SL9_LEPIC</name>
<reference evidence="1 2" key="1">
    <citation type="journal article" date="2004" name="J. Bacteriol.">
        <title>Comparative genomics of two Leptospira interrogans serovars reveals novel insights into physiology and pathogenesis.</title>
        <authorList>
            <person name="Nascimento A.L."/>
            <person name="Ko A.I."/>
            <person name="Martins E.A."/>
            <person name="Monteiro-Vitorello C.B."/>
            <person name="Ho P.L."/>
            <person name="Haake D.A."/>
            <person name="Verjovski-Almeida S."/>
            <person name="Hartskeerl R.A."/>
            <person name="Marques M.V."/>
            <person name="Oliveira M.C."/>
            <person name="Menck C.F."/>
            <person name="Leite L.C."/>
            <person name="Carrer H."/>
            <person name="Coutinho L.L."/>
            <person name="Degrave W.M."/>
            <person name="Dellagostin O.A."/>
            <person name="El-Dorry H."/>
            <person name="Ferro E.S."/>
            <person name="Ferro M.I."/>
            <person name="Furlan L.R."/>
            <person name="Gamberini M."/>
            <person name="Giglioti E.A."/>
            <person name="Goes-Neto A."/>
            <person name="Goldman G.H."/>
            <person name="Goldman M.H."/>
            <person name="Harakava R."/>
            <person name="Jeronimo S.M."/>
            <person name="Junqueira-De-Azevedo I.L."/>
            <person name="Kimura E.T."/>
            <person name="Kuramae E.E."/>
            <person name="Lemos E.G."/>
            <person name="Lemos M.V."/>
            <person name="Marino C.L."/>
            <person name="Nunes L.R."/>
            <person name="De Oliveira R.C."/>
            <person name="Pereira G.G."/>
            <person name="Reis M.S."/>
            <person name="Schriefer A."/>
            <person name="Siqueira W.J."/>
            <person name="Sommer P."/>
            <person name="Tsai S.M."/>
            <person name="Simpson A.J."/>
            <person name="Ferro J.A."/>
            <person name="Camargo L.E."/>
            <person name="Kitajima J.P."/>
            <person name="Setubal J.C."/>
            <person name="Van Sluys M.A."/>
        </authorList>
    </citation>
    <scope>NUCLEOTIDE SEQUENCE [LARGE SCALE GENOMIC DNA]</scope>
    <source>
        <strain evidence="1 2">Fiocruz L1-130</strain>
    </source>
</reference>
<dbReference type="HOGENOM" id="CLU_1359003_0_0_12"/>
<organism evidence="1 2">
    <name type="scientific">Leptospira interrogans serogroup Icterohaemorrhagiae serovar copenhageni (strain Fiocruz L1-130)</name>
    <dbReference type="NCBI Taxonomy" id="267671"/>
    <lineage>
        <taxon>Bacteria</taxon>
        <taxon>Pseudomonadati</taxon>
        <taxon>Spirochaetota</taxon>
        <taxon>Spirochaetia</taxon>
        <taxon>Leptospirales</taxon>
        <taxon>Leptospiraceae</taxon>
        <taxon>Leptospira</taxon>
    </lineage>
</organism>
<dbReference type="PROSITE" id="PS51257">
    <property type="entry name" value="PROKAR_LIPOPROTEIN"/>
    <property type="match status" value="1"/>
</dbReference>
<proteinExistence type="predicted"/>
<dbReference type="KEGG" id="lic:LIC_11360"/>